<evidence type="ECO:0000313" key="1">
    <source>
        <dbReference type="EMBL" id="SDP82047.1"/>
    </source>
</evidence>
<name>A0A1H0VU41_9GAMM</name>
<sequence length="65" mass="7382">MVVMFALKKIPLTLRQSWNQARFDITPAIACTAQLFDKNVLRTVTYRTVATSVLNELFPLIGVKK</sequence>
<proteinExistence type="predicted"/>
<protein>
    <submittedName>
        <fullName evidence="1">Uncharacterized protein</fullName>
    </submittedName>
</protein>
<dbReference type="Proteomes" id="UP000199460">
    <property type="component" value="Unassembled WGS sequence"/>
</dbReference>
<reference evidence="2" key="1">
    <citation type="submission" date="2016-10" db="EMBL/GenBank/DDBJ databases">
        <authorList>
            <person name="Varghese N."/>
            <person name="Submissions S."/>
        </authorList>
    </citation>
    <scope>NUCLEOTIDE SEQUENCE [LARGE SCALE GENOMIC DNA]</scope>
    <source>
        <strain evidence="2">JCM 18416</strain>
    </source>
</reference>
<keyword evidence="2" id="KW-1185">Reference proteome</keyword>
<accession>A0A1H0VU41</accession>
<organism evidence="1 2">
    <name type="scientific">Ectopseudomonas guguanensis</name>
    <dbReference type="NCBI Taxonomy" id="1198456"/>
    <lineage>
        <taxon>Bacteria</taxon>
        <taxon>Pseudomonadati</taxon>
        <taxon>Pseudomonadota</taxon>
        <taxon>Gammaproteobacteria</taxon>
        <taxon>Pseudomonadales</taxon>
        <taxon>Pseudomonadaceae</taxon>
        <taxon>Ectopseudomonas</taxon>
    </lineage>
</organism>
<dbReference type="EMBL" id="FNJJ01000006">
    <property type="protein sequence ID" value="SDP82047.1"/>
    <property type="molecule type" value="Genomic_DNA"/>
</dbReference>
<dbReference type="AlphaFoldDB" id="A0A1H0VU41"/>
<gene>
    <name evidence="1" type="ORF">SAMN05216213_10665</name>
</gene>
<evidence type="ECO:0000313" key="2">
    <source>
        <dbReference type="Proteomes" id="UP000199460"/>
    </source>
</evidence>